<dbReference type="Pfam" id="PF01545">
    <property type="entry name" value="Cation_efflux"/>
    <property type="match status" value="1"/>
</dbReference>
<dbReference type="InterPro" id="IPR058533">
    <property type="entry name" value="Cation_efflux_TM"/>
</dbReference>
<evidence type="ECO:0000313" key="11">
    <source>
        <dbReference type="Proteomes" id="UP000245283"/>
    </source>
</evidence>
<evidence type="ECO:0000256" key="5">
    <source>
        <dbReference type="ARBA" id="ARBA00022989"/>
    </source>
</evidence>
<keyword evidence="4 7" id="KW-0812">Transmembrane</keyword>
<dbReference type="GO" id="GO:0005886">
    <property type="term" value="C:plasma membrane"/>
    <property type="evidence" value="ECO:0007669"/>
    <property type="project" value="TreeGrafter"/>
</dbReference>
<keyword evidence="11" id="KW-1185">Reference proteome</keyword>
<sequence length="310" mass="32846">MSDQHQHPRSLVRFAWLSIAAAIITLSLKTGAYLLTGSVGLLSDAAESVVNVVAALVALLALIQAEKPADSRFTYGRSKAEYFSAAVEGAMIFAAALFIIGSAIHRIVNPQPIENVGTGLLISVAASVLNGAVGLILIRAGKKYSSPTLNADGRHLMTDVATSAGVLVGIGLVGITQWDVLDPIVALVVGVNITVTGIRLISQSLQGLMDVTLPAEHNEAIIKVLQSFSNDDVTFHGLQTRVSGRESYANVDLLIPGEWSVRRGHDLAETVKTEMKRAVPDLGVLIHVEPIEDPSSYEDIPDGFVPIPGF</sequence>
<evidence type="ECO:0000256" key="1">
    <source>
        <dbReference type="ARBA" id="ARBA00004141"/>
    </source>
</evidence>
<dbReference type="Gene3D" id="1.20.1510.10">
    <property type="entry name" value="Cation efflux protein transmembrane domain"/>
    <property type="match status" value="1"/>
</dbReference>
<name>A0A2V1K5J9_9ACTO</name>
<dbReference type="GO" id="GO:0015093">
    <property type="term" value="F:ferrous iron transmembrane transporter activity"/>
    <property type="evidence" value="ECO:0007669"/>
    <property type="project" value="TreeGrafter"/>
</dbReference>
<feature type="domain" description="Cation efflux protein cytoplasmic" evidence="9">
    <location>
        <begin position="213"/>
        <end position="290"/>
    </location>
</feature>
<evidence type="ECO:0000256" key="2">
    <source>
        <dbReference type="ARBA" id="ARBA00008114"/>
    </source>
</evidence>
<organism evidence="10 11">
    <name type="scientific">Ancrocorticia populi</name>
    <dbReference type="NCBI Taxonomy" id="2175228"/>
    <lineage>
        <taxon>Bacteria</taxon>
        <taxon>Bacillati</taxon>
        <taxon>Actinomycetota</taxon>
        <taxon>Actinomycetes</taxon>
        <taxon>Actinomycetales</taxon>
        <taxon>Actinomycetaceae</taxon>
        <taxon>Ancrocorticia</taxon>
    </lineage>
</organism>
<dbReference type="SUPFAM" id="SSF160240">
    <property type="entry name" value="Cation efflux protein cytoplasmic domain-like"/>
    <property type="match status" value="1"/>
</dbReference>
<dbReference type="InterPro" id="IPR036837">
    <property type="entry name" value="Cation_efflux_CTD_sf"/>
</dbReference>
<comment type="similarity">
    <text evidence="2">Belongs to the cation diffusion facilitator (CDF) transporter (TC 2.A.4) family.</text>
</comment>
<dbReference type="RefSeq" id="WP_109094348.1">
    <property type="nucleotide sequence ID" value="NZ_QETB01000005.1"/>
</dbReference>
<feature type="transmembrane region" description="Helical" evidence="7">
    <location>
        <begin position="159"/>
        <end position="178"/>
    </location>
</feature>
<gene>
    <name evidence="10" type="ORF">DD236_09795</name>
</gene>
<accession>A0A2V1K5J9</accession>
<feature type="transmembrane region" description="Helical" evidence="7">
    <location>
        <begin position="12"/>
        <end position="35"/>
    </location>
</feature>
<dbReference type="GO" id="GO:0015086">
    <property type="term" value="F:cadmium ion transmembrane transporter activity"/>
    <property type="evidence" value="ECO:0007669"/>
    <property type="project" value="TreeGrafter"/>
</dbReference>
<dbReference type="SUPFAM" id="SSF161111">
    <property type="entry name" value="Cation efflux protein transmembrane domain-like"/>
    <property type="match status" value="1"/>
</dbReference>
<comment type="caution">
    <text evidence="10">The sequence shown here is derived from an EMBL/GenBank/DDBJ whole genome shotgun (WGS) entry which is preliminary data.</text>
</comment>
<keyword evidence="6 7" id="KW-0472">Membrane</keyword>
<comment type="subcellular location">
    <subcellularLocation>
        <location evidence="1">Membrane</location>
        <topology evidence="1">Multi-pass membrane protein</topology>
    </subcellularLocation>
</comment>
<proteinExistence type="inferred from homology"/>
<dbReference type="EMBL" id="QETB01000005">
    <property type="protein sequence ID" value="PWF25860.1"/>
    <property type="molecule type" value="Genomic_DNA"/>
</dbReference>
<evidence type="ECO:0000256" key="4">
    <source>
        <dbReference type="ARBA" id="ARBA00022692"/>
    </source>
</evidence>
<dbReference type="InterPro" id="IPR027470">
    <property type="entry name" value="Cation_efflux_CTD"/>
</dbReference>
<evidence type="ECO:0000256" key="3">
    <source>
        <dbReference type="ARBA" id="ARBA00022448"/>
    </source>
</evidence>
<dbReference type="Gene3D" id="3.30.70.1350">
    <property type="entry name" value="Cation efflux protein, cytoplasmic domain"/>
    <property type="match status" value="1"/>
</dbReference>
<evidence type="ECO:0000256" key="6">
    <source>
        <dbReference type="ARBA" id="ARBA00023136"/>
    </source>
</evidence>
<reference evidence="11" key="1">
    <citation type="submission" date="2018-05" db="EMBL/GenBank/DDBJ databases">
        <authorList>
            <person name="Li Y."/>
        </authorList>
    </citation>
    <scope>NUCLEOTIDE SEQUENCE [LARGE SCALE GENOMIC DNA]</scope>
    <source>
        <strain evidence="11">sk1b4</strain>
    </source>
</reference>
<dbReference type="InterPro" id="IPR050291">
    <property type="entry name" value="CDF_Transporter"/>
</dbReference>
<dbReference type="InterPro" id="IPR002524">
    <property type="entry name" value="Cation_efflux"/>
</dbReference>
<feature type="transmembrane region" description="Helical" evidence="7">
    <location>
        <begin position="82"/>
        <end position="104"/>
    </location>
</feature>
<feature type="transmembrane region" description="Helical" evidence="7">
    <location>
        <begin position="41"/>
        <end position="62"/>
    </location>
</feature>
<evidence type="ECO:0000313" key="10">
    <source>
        <dbReference type="EMBL" id="PWF25860.1"/>
    </source>
</evidence>
<keyword evidence="5 7" id="KW-1133">Transmembrane helix</keyword>
<dbReference type="OrthoDB" id="9813655at2"/>
<protein>
    <submittedName>
        <fullName evidence="10">Cation-efflux pump</fullName>
    </submittedName>
</protein>
<dbReference type="NCBIfam" id="TIGR01297">
    <property type="entry name" value="CDF"/>
    <property type="match status" value="1"/>
</dbReference>
<feature type="transmembrane region" description="Helical" evidence="7">
    <location>
        <begin position="184"/>
        <end position="201"/>
    </location>
</feature>
<evidence type="ECO:0000259" key="9">
    <source>
        <dbReference type="Pfam" id="PF16916"/>
    </source>
</evidence>
<dbReference type="GO" id="GO:0006882">
    <property type="term" value="P:intracellular zinc ion homeostasis"/>
    <property type="evidence" value="ECO:0007669"/>
    <property type="project" value="TreeGrafter"/>
</dbReference>
<feature type="domain" description="Cation efflux protein transmembrane" evidence="8">
    <location>
        <begin position="16"/>
        <end position="209"/>
    </location>
</feature>
<dbReference type="AlphaFoldDB" id="A0A2V1K5J9"/>
<dbReference type="PANTHER" id="PTHR43840:SF15">
    <property type="entry name" value="MITOCHONDRIAL METAL TRANSPORTER 1-RELATED"/>
    <property type="match status" value="1"/>
</dbReference>
<dbReference type="PANTHER" id="PTHR43840">
    <property type="entry name" value="MITOCHONDRIAL METAL TRANSPORTER 1-RELATED"/>
    <property type="match status" value="1"/>
</dbReference>
<evidence type="ECO:0000259" key="8">
    <source>
        <dbReference type="Pfam" id="PF01545"/>
    </source>
</evidence>
<keyword evidence="3" id="KW-0813">Transport</keyword>
<dbReference type="GO" id="GO:0015341">
    <property type="term" value="F:zinc efflux antiporter activity"/>
    <property type="evidence" value="ECO:0007669"/>
    <property type="project" value="TreeGrafter"/>
</dbReference>
<evidence type="ECO:0000256" key="7">
    <source>
        <dbReference type="SAM" id="Phobius"/>
    </source>
</evidence>
<dbReference type="InterPro" id="IPR027469">
    <property type="entry name" value="Cation_efflux_TMD_sf"/>
</dbReference>
<dbReference type="Pfam" id="PF16916">
    <property type="entry name" value="ZT_dimer"/>
    <property type="match status" value="1"/>
</dbReference>
<dbReference type="Proteomes" id="UP000245283">
    <property type="component" value="Unassembled WGS sequence"/>
</dbReference>
<feature type="transmembrane region" description="Helical" evidence="7">
    <location>
        <begin position="116"/>
        <end position="138"/>
    </location>
</feature>